<feature type="signal peptide" evidence="18">
    <location>
        <begin position="1"/>
        <end position="28"/>
    </location>
</feature>
<dbReference type="InterPro" id="IPR010917">
    <property type="entry name" value="TonB_rcpt_CS"/>
</dbReference>
<dbReference type="PROSITE" id="PS00430">
    <property type="entry name" value="TONB_DEPENDENT_REC_1"/>
    <property type="match status" value="1"/>
</dbReference>
<dbReference type="GO" id="GO:0038023">
    <property type="term" value="F:signaling receptor activity"/>
    <property type="evidence" value="ECO:0007669"/>
    <property type="project" value="InterPro"/>
</dbReference>
<dbReference type="CDD" id="cd01347">
    <property type="entry name" value="ligand_gated_channel"/>
    <property type="match status" value="1"/>
</dbReference>
<keyword evidence="12 21" id="KW-0675">Receptor</keyword>
<keyword evidence="9" id="KW-0406">Ion transport</keyword>
<evidence type="ECO:0000256" key="9">
    <source>
        <dbReference type="ARBA" id="ARBA00023065"/>
    </source>
</evidence>
<evidence type="ECO:0000256" key="7">
    <source>
        <dbReference type="ARBA" id="ARBA00022729"/>
    </source>
</evidence>
<dbReference type="GeneID" id="80803542"/>
<feature type="domain" description="TonB-dependent receptor-like beta-barrel" evidence="19">
    <location>
        <begin position="250"/>
        <end position="708"/>
    </location>
</feature>
<dbReference type="InterPro" id="IPR010105">
    <property type="entry name" value="TonB_sidphr_rcpt"/>
</dbReference>
<feature type="short sequence motif" description="TonB C-terminal box" evidence="16">
    <location>
        <begin position="725"/>
        <end position="742"/>
    </location>
</feature>
<reference evidence="22" key="1">
    <citation type="submission" date="2017-09" db="EMBL/GenBank/DDBJ databases">
        <title>FDA dAtabase for Regulatory Grade micrObial Sequences (FDA-ARGOS): Supporting development and validation of Infectious Disease Dx tests.</title>
        <authorList>
            <person name="Minogue T."/>
            <person name="Wolcott M."/>
            <person name="Wasieloski L."/>
            <person name="Aguilar W."/>
            <person name="Moore D."/>
            <person name="Tallon L."/>
            <person name="Sadzewicz L."/>
            <person name="Ott S."/>
            <person name="Zhao X."/>
            <person name="Nagaraj S."/>
            <person name="Vavikolanu K."/>
            <person name="Aluvathingal J."/>
            <person name="Nadendla S."/>
            <person name="Sichtig H."/>
        </authorList>
    </citation>
    <scope>NUCLEOTIDE SEQUENCE [LARGE SCALE GENOMIC DNA]</scope>
    <source>
        <strain evidence="22">FDAARGOS_394</strain>
    </source>
</reference>
<dbReference type="Gene3D" id="2.170.130.10">
    <property type="entry name" value="TonB-dependent receptor, plug domain"/>
    <property type="match status" value="1"/>
</dbReference>
<dbReference type="GO" id="GO:0009279">
    <property type="term" value="C:cell outer membrane"/>
    <property type="evidence" value="ECO:0007669"/>
    <property type="project" value="UniProtKB-SubCell"/>
</dbReference>
<evidence type="ECO:0000256" key="17">
    <source>
        <dbReference type="RuleBase" id="RU003357"/>
    </source>
</evidence>
<evidence type="ECO:0000313" key="22">
    <source>
        <dbReference type="Proteomes" id="UP000220246"/>
    </source>
</evidence>
<evidence type="ECO:0000256" key="15">
    <source>
        <dbReference type="PROSITE-ProRule" id="PRU10143"/>
    </source>
</evidence>
<dbReference type="NCBIfam" id="TIGR01783">
    <property type="entry name" value="TonB-siderophor"/>
    <property type="match status" value="1"/>
</dbReference>
<dbReference type="Gene3D" id="2.40.170.20">
    <property type="entry name" value="TonB-dependent receptor, beta-barrel domain"/>
    <property type="match status" value="1"/>
</dbReference>
<dbReference type="Pfam" id="PF07715">
    <property type="entry name" value="Plug"/>
    <property type="match status" value="1"/>
</dbReference>
<evidence type="ECO:0000259" key="19">
    <source>
        <dbReference type="Pfam" id="PF00593"/>
    </source>
</evidence>
<evidence type="ECO:0000256" key="1">
    <source>
        <dbReference type="ARBA" id="ARBA00004571"/>
    </source>
</evidence>
<keyword evidence="22" id="KW-1185">Reference proteome</keyword>
<evidence type="ECO:0000256" key="5">
    <source>
        <dbReference type="ARBA" id="ARBA00022496"/>
    </source>
</evidence>
<dbReference type="RefSeq" id="WP_066538023.1">
    <property type="nucleotide sequence ID" value="NZ_PDEA01000001.1"/>
</dbReference>
<keyword evidence="13 14" id="KW-0998">Cell outer membrane</keyword>
<gene>
    <name evidence="21" type="ORF">CRM82_02165</name>
</gene>
<evidence type="ECO:0000256" key="10">
    <source>
        <dbReference type="ARBA" id="ARBA00023077"/>
    </source>
</evidence>
<feature type="chain" id="PRO_5012360092" evidence="18">
    <location>
        <begin position="29"/>
        <end position="742"/>
    </location>
</feature>
<evidence type="ECO:0000256" key="16">
    <source>
        <dbReference type="PROSITE-ProRule" id="PRU10144"/>
    </source>
</evidence>
<evidence type="ECO:0000313" key="21">
    <source>
        <dbReference type="EMBL" id="PEH87569.1"/>
    </source>
</evidence>
<keyword evidence="10 15" id="KW-0798">TonB box</keyword>
<comment type="caution">
    <text evidence="21">The sequence shown here is derived from an EMBL/GenBank/DDBJ whole genome shotgun (WGS) entry which is preliminary data.</text>
</comment>
<accession>A0A2A7UQF5</accession>
<dbReference type="PANTHER" id="PTHR32552">
    <property type="entry name" value="FERRICHROME IRON RECEPTOR-RELATED"/>
    <property type="match status" value="1"/>
</dbReference>
<dbReference type="OrthoDB" id="8732650at2"/>
<keyword evidence="7 18" id="KW-0732">Signal</keyword>
<dbReference type="InterPro" id="IPR010916">
    <property type="entry name" value="TonB_box_CS"/>
</dbReference>
<dbReference type="PROSITE" id="PS01156">
    <property type="entry name" value="TONB_DEPENDENT_REC_2"/>
    <property type="match status" value="1"/>
</dbReference>
<keyword evidence="6 14" id="KW-0812">Transmembrane</keyword>
<dbReference type="PROSITE" id="PS52016">
    <property type="entry name" value="TONB_DEPENDENT_REC_3"/>
    <property type="match status" value="1"/>
</dbReference>
<dbReference type="InterPro" id="IPR039426">
    <property type="entry name" value="TonB-dep_rcpt-like"/>
</dbReference>
<dbReference type="PANTHER" id="PTHR32552:SF82">
    <property type="entry name" value="FCUA PROTEIN"/>
    <property type="match status" value="1"/>
</dbReference>
<comment type="similarity">
    <text evidence="2 14 17">Belongs to the TonB-dependent receptor family.</text>
</comment>
<protein>
    <submittedName>
        <fullName evidence="21">TonB-dependent siderophore receptor</fullName>
    </submittedName>
</protein>
<keyword evidence="11 14" id="KW-0472">Membrane</keyword>
<proteinExistence type="inferred from homology"/>
<dbReference type="InterPro" id="IPR012910">
    <property type="entry name" value="Plug_dom"/>
</dbReference>
<dbReference type="STRING" id="1219032.GCA_001515545_02326"/>
<evidence type="ECO:0000256" key="8">
    <source>
        <dbReference type="ARBA" id="ARBA00023004"/>
    </source>
</evidence>
<name>A0A2A7UQF5_COMTR</name>
<evidence type="ECO:0000256" key="2">
    <source>
        <dbReference type="ARBA" id="ARBA00009810"/>
    </source>
</evidence>
<dbReference type="Proteomes" id="UP000220246">
    <property type="component" value="Unassembled WGS sequence"/>
</dbReference>
<dbReference type="AlphaFoldDB" id="A0A2A7UQF5"/>
<evidence type="ECO:0000256" key="11">
    <source>
        <dbReference type="ARBA" id="ARBA00023136"/>
    </source>
</evidence>
<dbReference type="SUPFAM" id="SSF56935">
    <property type="entry name" value="Porins"/>
    <property type="match status" value="1"/>
</dbReference>
<dbReference type="InterPro" id="IPR036942">
    <property type="entry name" value="Beta-barrel_TonB_sf"/>
</dbReference>
<dbReference type="GO" id="GO:0015891">
    <property type="term" value="P:siderophore transport"/>
    <property type="evidence" value="ECO:0007669"/>
    <property type="project" value="InterPro"/>
</dbReference>
<evidence type="ECO:0000256" key="4">
    <source>
        <dbReference type="ARBA" id="ARBA00022452"/>
    </source>
</evidence>
<evidence type="ECO:0000256" key="14">
    <source>
        <dbReference type="PROSITE-ProRule" id="PRU01360"/>
    </source>
</evidence>
<evidence type="ECO:0000256" key="13">
    <source>
        <dbReference type="ARBA" id="ARBA00023237"/>
    </source>
</evidence>
<comment type="subcellular location">
    <subcellularLocation>
        <location evidence="1 14">Cell outer membrane</location>
        <topology evidence="1 14">Multi-pass membrane protein</topology>
    </subcellularLocation>
</comment>
<evidence type="ECO:0000256" key="6">
    <source>
        <dbReference type="ARBA" id="ARBA00022692"/>
    </source>
</evidence>
<keyword evidence="4 14" id="KW-1134">Transmembrane beta strand</keyword>
<keyword evidence="3 14" id="KW-0813">Transport</keyword>
<dbReference type="GO" id="GO:0015344">
    <property type="term" value="F:siderophore uptake transmembrane transporter activity"/>
    <property type="evidence" value="ECO:0007669"/>
    <property type="project" value="TreeGrafter"/>
</dbReference>
<keyword evidence="8" id="KW-0408">Iron</keyword>
<evidence type="ECO:0000256" key="12">
    <source>
        <dbReference type="ARBA" id="ARBA00023170"/>
    </source>
</evidence>
<evidence type="ECO:0000259" key="20">
    <source>
        <dbReference type="Pfam" id="PF07715"/>
    </source>
</evidence>
<dbReference type="EMBL" id="PDEA01000001">
    <property type="protein sequence ID" value="PEH87569.1"/>
    <property type="molecule type" value="Genomic_DNA"/>
</dbReference>
<dbReference type="InterPro" id="IPR000531">
    <property type="entry name" value="Beta-barrel_TonB"/>
</dbReference>
<feature type="domain" description="TonB-dependent receptor plug" evidence="20">
    <location>
        <begin position="72"/>
        <end position="170"/>
    </location>
</feature>
<dbReference type="InterPro" id="IPR037066">
    <property type="entry name" value="Plug_dom_sf"/>
</dbReference>
<dbReference type="Pfam" id="PF00593">
    <property type="entry name" value="TonB_dep_Rec_b-barrel"/>
    <property type="match status" value="1"/>
</dbReference>
<keyword evidence="5" id="KW-0410">Iron transport</keyword>
<organism evidence="21 22">
    <name type="scientific">Comamonas terrigena</name>
    <dbReference type="NCBI Taxonomy" id="32013"/>
    <lineage>
        <taxon>Bacteria</taxon>
        <taxon>Pseudomonadati</taxon>
        <taxon>Pseudomonadota</taxon>
        <taxon>Betaproteobacteria</taxon>
        <taxon>Burkholderiales</taxon>
        <taxon>Comamonadaceae</taxon>
        <taxon>Comamonas</taxon>
    </lineage>
</organism>
<evidence type="ECO:0000256" key="18">
    <source>
        <dbReference type="SAM" id="SignalP"/>
    </source>
</evidence>
<feature type="short sequence motif" description="TonB box" evidence="15">
    <location>
        <begin position="35"/>
        <end position="41"/>
    </location>
</feature>
<evidence type="ECO:0000256" key="3">
    <source>
        <dbReference type="ARBA" id="ARBA00022448"/>
    </source>
</evidence>
<sequence>MSHPAFPLRPIAVALSLWASGASVWAQAAATELETVTVEASADASAEGLSKPYAGGQVARGGRAGILGTRDNMDTPFSITSYTNELIQDRQAKSVGDVLQNDPTVRVARGFGNFQEAYFIRGFTLSSDDVAYNGLYSLLPRQYIATELFERVEVLRGASAFLTGASPNGGGLGGNINLLPKRAGNEPLNRVGVGVSSGGQATVSADISRRFGPDQSTGLRLNAAHRGGDTATDQESAKLDLLSLGVDWRSRNVRLSGDIGWQNNRLKETRTNVTPGTGVTVIPSAPDASSNWAQPWSYSNERDLFGTFRGEWDINDDVTAWAAYGLRRSKERNALANVTLTAAGNGAATTSRFDNAREDHVSTGELGIRGKFKTGSVGHELVASYSHFDLKVYNAYGMSTGAGNTLNTNIYNPTSYAITGLTFLGNDLNNPAYNRGVTLQSYALGDTLSLLDGKALLTLGVRHQTLESDSLTYRVVNNGVQTSAGGARASAYDKSRTSPVVGAVFKLTPQVSLYGNYIEGLVQGDTAPATSGGIAVANVGEQHAPYVAKQKEVGVKYDGGKIGGGLAFFSTDKPRSAFDPVTRIFGSSGEDRHQGVELNVFGEPVRGLRLLGGATWLDAKQRSTGSSTTDGKRVIGVPQFQATAGAEWDVPAVQGLTLDARVVHTGATYANATNTLRVSGWNRLDLGVRYMTEVQGKLLTLRARVDNVADRNYWASVGGYPGSGYLVLGAPRTFTLSASMDF</sequence>